<comment type="caution">
    <text evidence="1">The sequence shown here is derived from an EMBL/GenBank/DDBJ whole genome shotgun (WGS) entry which is preliminary data.</text>
</comment>
<name>A0ABV8NPS5_9SPHI</name>
<keyword evidence="2" id="KW-1185">Reference proteome</keyword>
<dbReference type="RefSeq" id="WP_378961491.1">
    <property type="nucleotide sequence ID" value="NZ_JBHRXC010000016.1"/>
</dbReference>
<organism evidence="1 2">
    <name type="scientific">Pedobacter jamesrossensis</name>
    <dbReference type="NCBI Taxonomy" id="1908238"/>
    <lineage>
        <taxon>Bacteria</taxon>
        <taxon>Pseudomonadati</taxon>
        <taxon>Bacteroidota</taxon>
        <taxon>Sphingobacteriia</taxon>
        <taxon>Sphingobacteriales</taxon>
        <taxon>Sphingobacteriaceae</taxon>
        <taxon>Pedobacter</taxon>
    </lineage>
</organism>
<reference evidence="2" key="1">
    <citation type="journal article" date="2019" name="Int. J. Syst. Evol. Microbiol.">
        <title>The Global Catalogue of Microorganisms (GCM) 10K type strain sequencing project: providing services to taxonomists for standard genome sequencing and annotation.</title>
        <authorList>
            <consortium name="The Broad Institute Genomics Platform"/>
            <consortium name="The Broad Institute Genome Sequencing Center for Infectious Disease"/>
            <person name="Wu L."/>
            <person name="Ma J."/>
        </authorList>
    </citation>
    <scope>NUCLEOTIDE SEQUENCE [LARGE SCALE GENOMIC DNA]</scope>
    <source>
        <strain evidence="2">CCM 8689</strain>
    </source>
</reference>
<proteinExistence type="predicted"/>
<dbReference type="EMBL" id="JBHSBY010000129">
    <property type="protein sequence ID" value="MFC4197848.1"/>
    <property type="molecule type" value="Genomic_DNA"/>
</dbReference>
<evidence type="ECO:0000313" key="2">
    <source>
        <dbReference type="Proteomes" id="UP001595792"/>
    </source>
</evidence>
<gene>
    <name evidence="1" type="ORF">ACFOUY_14175</name>
</gene>
<protein>
    <submittedName>
        <fullName evidence="1">Uncharacterized protein</fullName>
    </submittedName>
</protein>
<evidence type="ECO:0000313" key="1">
    <source>
        <dbReference type="EMBL" id="MFC4197848.1"/>
    </source>
</evidence>
<dbReference type="Proteomes" id="UP001595792">
    <property type="component" value="Unassembled WGS sequence"/>
</dbReference>
<sequence>MAHKTTLTKKLLCIFAIVIISTSVFSQKKAENLIAFEPADKSNISIFIVLKELPGQRFLFTVPEIFTGKNLEKGLFNGDLKPWTIKENQGHRAVKNSKYGYSVNLYLTERSNEYWLTWNIKFTNKSNITLLDLAAFNCLTMDRAPLFKDISMERTWVKDEFDQTISLSSIEKTAGNGRRTMQFYPVIGGIKLAESPWIANWNVNANTILSGKSVWLESIDKSWKIETIVDGQPAFFFNNWEQDHGCIHSAPLIARELKPGQTMEATGSFRFIKIKN</sequence>
<accession>A0ABV8NPS5</accession>